<sequence>MAGGPRRLDDSAFTWRDAQRLSNSAFPPRAFRRVHDSAQTHHAHSRPATERSPGVEHVPSQTRQLQEQVQLQSQALDRLEAEFLFALTLIADKLGVPVRMTRAAQEPRKTEPAGQPGGDLLARVKHVFAFYALCGGGTDETRLGRAEWRQWLRDAGLVSDAGPPAGLPGAALDGLFRRALLPGEGQGSTMMITIM</sequence>
<feature type="region of interest" description="Disordered" evidence="1">
    <location>
        <begin position="35"/>
        <end position="61"/>
    </location>
</feature>
<comment type="caution">
    <text evidence="2">The sequence shown here is derived from an EMBL/GenBank/DDBJ whole genome shotgun (WGS) entry which is preliminary data.</text>
</comment>
<protein>
    <submittedName>
        <fullName evidence="2">Uncharacterized protein</fullName>
    </submittedName>
</protein>
<dbReference type="EMBL" id="BLLF01003142">
    <property type="protein sequence ID" value="GFH26481.1"/>
    <property type="molecule type" value="Genomic_DNA"/>
</dbReference>
<dbReference type="AlphaFoldDB" id="A0A699ZVI6"/>
<reference evidence="2 3" key="1">
    <citation type="submission" date="2020-02" db="EMBL/GenBank/DDBJ databases">
        <title>Draft genome sequence of Haematococcus lacustris strain NIES-144.</title>
        <authorList>
            <person name="Morimoto D."/>
            <person name="Nakagawa S."/>
            <person name="Yoshida T."/>
            <person name="Sawayama S."/>
        </authorList>
    </citation>
    <scope>NUCLEOTIDE SEQUENCE [LARGE SCALE GENOMIC DNA]</scope>
    <source>
        <strain evidence="2 3">NIES-144</strain>
    </source>
</reference>
<gene>
    <name evidence="2" type="ORF">HaLaN_24638</name>
</gene>
<proteinExistence type="predicted"/>
<accession>A0A699ZVI6</accession>
<evidence type="ECO:0000256" key="1">
    <source>
        <dbReference type="SAM" id="MobiDB-lite"/>
    </source>
</evidence>
<dbReference type="Proteomes" id="UP000485058">
    <property type="component" value="Unassembled WGS sequence"/>
</dbReference>
<organism evidence="2 3">
    <name type="scientific">Haematococcus lacustris</name>
    <name type="common">Green alga</name>
    <name type="synonym">Haematococcus pluvialis</name>
    <dbReference type="NCBI Taxonomy" id="44745"/>
    <lineage>
        <taxon>Eukaryota</taxon>
        <taxon>Viridiplantae</taxon>
        <taxon>Chlorophyta</taxon>
        <taxon>core chlorophytes</taxon>
        <taxon>Chlorophyceae</taxon>
        <taxon>CS clade</taxon>
        <taxon>Chlamydomonadales</taxon>
        <taxon>Haematococcaceae</taxon>
        <taxon>Haematococcus</taxon>
    </lineage>
</organism>
<keyword evidence="3" id="KW-1185">Reference proteome</keyword>
<evidence type="ECO:0000313" key="3">
    <source>
        <dbReference type="Proteomes" id="UP000485058"/>
    </source>
</evidence>
<evidence type="ECO:0000313" key="2">
    <source>
        <dbReference type="EMBL" id="GFH26481.1"/>
    </source>
</evidence>
<name>A0A699ZVI6_HAELA</name>